<accession>A0A3Q0IYS8</accession>
<feature type="compositionally biased region" description="Low complexity" evidence="1">
    <location>
        <begin position="732"/>
        <end position="741"/>
    </location>
</feature>
<name>A0A3Q0IYS8_DIACI</name>
<protein>
    <submittedName>
        <fullName evidence="3">Uncharacterized protein LOC103511998 isoform X1</fullName>
    </submittedName>
</protein>
<feature type="region of interest" description="Disordered" evidence="1">
    <location>
        <begin position="962"/>
        <end position="1010"/>
    </location>
</feature>
<sequence>MPDGDKDKISFEDKSDKNSKDKPNSSDYNGKDQVVPSASNEIESVDDLDESMEINDIDASVETLSEITDKSSGIDTEKNLVKQIEPEKEEMVDNDKSGNLERTLLESRVEITESNKEDVECNDSMVQDVRCLKRTRIALSKVGGDAVSKVSSDTLDTVSKVSDENKALSPPEKAVSYPLESKKTPDKSAPSTAQPMSPQNDKKLETDAPKIPEPVSVLEEQSSKISDPSPVLQLSTGRKFKIGRLKEVSNTTNETAVPRKELADSRNIETSVESSKESPSTPSSRKEHVELANEKVIVGKEDQSKCDTNTDANKVQESNGDEVRSDEHVFKVPRSVKLHRNLLSVDKFNKISGTIMSKPVLFVSSGSQDDSHSNGKVKYRPETDKNPKVNDIPTRNNTQSLFKAPYKHIPIPTVHKIRSNKNILNTKNEKVLANKKDTVPEDVSTNENGQNILNHTVNKASTKNTILPIVKTDNLMQQNRIIQSYNCNLNLVKPATVQKPPHTIVNSKKVNRILRRMGMEGFNKKFPFIDALPATPPQCRENGTGFKNYNGYNNSTIAKEEVEEMEETDCLVMEMEDDLQDVREPKDADSEVSEQLSSQTTCEDKVPVPDMTQPLADKEEVVEKSISLPRKEGEELNQMPVPIPNITDMTQPLVEKEGGVEKSPNRSQRKDEKLNFVSKIMENSLHKEDQIQNKGIVPEQSTSFPNVHVPDKESTSPNKMNNDLSPNKSDDTTSLTSTTSSGLKSPSNLLTSNETPCQSLQSPPSIFPKCIQNRLAKIRSTHNLPIYNITPMSNLAHNTRPGEKTNMNLGVHGLKSNEMSPPSLNKVDIQDAVKPVQASPTDISNQVSYNNNPEPTLVGNQTFSFYGQKRSSDITAPFEKESTVFRPPNNFSNTNTVSRPSNNVTSNSDNMVSRPPNNLNTSFVNNSPPKVNGPLENSVHQANATKPTEKIVLPTLSFYNTRNSPSYGANKRKCEDPEYVSSDESKKLRTELETSGTLKSTVNTPKDKDEPKSYTLIQRSIEHLQSEMSKPDVTPTNQIKTKTVTKKLNLLYYAMQPNDKNVFDRKIKAFVKELEDYPLDTLSKRIIALYDNKQLVDNPKAVTNIQTKVFCLIIQLNTTRPEFLPTFMKTLHETLVLHSETTLLSILYALTQLYVGLCRWRNDPASVMTFLYDTIYFHRKRSLNILDALITRWPTVYPVASRCVLVKVMSCILLNQQTSSQGSFLDDQNVFVKTKQQLRTKYRYQEQFTLAGLLAELMNMLKSKHSCCSNPWQRNPRSNSHHQGAESSSFSGCVQRALVLLAKHWRPAPDLYSVVVERNLATLFRSSLDCGAISVAASCAELMGMIGKAMPRASSLLCIVSLLDILEVGLQHAACRSPSPLRTSIGRALTCLTAHNTERCVAILTSVPWTEAEVNDLVKDVAAKVIAVKNFDWWKEMLEREGSLPKV</sequence>
<feature type="compositionally biased region" description="Polar residues" evidence="1">
    <location>
        <begin position="219"/>
        <end position="232"/>
    </location>
</feature>
<feature type="region of interest" description="Disordered" evidence="1">
    <location>
        <begin position="583"/>
        <end position="611"/>
    </location>
</feature>
<feature type="compositionally biased region" description="Polar residues" evidence="1">
    <location>
        <begin position="149"/>
        <end position="160"/>
    </location>
</feature>
<feature type="compositionally biased region" description="Polar residues" evidence="1">
    <location>
        <begin position="306"/>
        <end position="318"/>
    </location>
</feature>
<feature type="region of interest" description="Disordered" evidence="1">
    <location>
        <begin position="365"/>
        <end position="396"/>
    </location>
</feature>
<evidence type="ECO:0000313" key="2">
    <source>
        <dbReference type="Proteomes" id="UP000079169"/>
    </source>
</evidence>
<feature type="region of interest" description="Disordered" evidence="1">
    <location>
        <begin position="1"/>
        <end position="51"/>
    </location>
</feature>
<dbReference type="RefSeq" id="XP_026681397.1">
    <property type="nucleotide sequence ID" value="XM_026825596.1"/>
</dbReference>
<feature type="compositionally biased region" description="Basic and acidic residues" evidence="1">
    <location>
        <begin position="1"/>
        <end position="24"/>
    </location>
</feature>
<proteinExistence type="predicted"/>
<feature type="region of interest" description="Disordered" evidence="1">
    <location>
        <begin position="141"/>
        <end position="232"/>
    </location>
</feature>
<feature type="compositionally biased region" description="Basic and acidic residues" evidence="1">
    <location>
        <begin position="369"/>
        <end position="388"/>
    </location>
</feature>
<feature type="compositionally biased region" description="Polar residues" evidence="1">
    <location>
        <begin position="189"/>
        <end position="199"/>
    </location>
</feature>
<feature type="region of interest" description="Disordered" evidence="1">
    <location>
        <begin position="251"/>
        <end position="326"/>
    </location>
</feature>
<gene>
    <name evidence="3" type="primary">LOC103511998</name>
</gene>
<feature type="compositionally biased region" description="Basic and acidic residues" evidence="1">
    <location>
        <begin position="983"/>
        <end position="992"/>
    </location>
</feature>
<feature type="region of interest" description="Disordered" evidence="1">
    <location>
        <begin position="883"/>
        <end position="914"/>
    </location>
</feature>
<evidence type="ECO:0000256" key="1">
    <source>
        <dbReference type="SAM" id="MobiDB-lite"/>
    </source>
</evidence>
<dbReference type="PaxDb" id="121845-A0A3Q0IYS8"/>
<feature type="compositionally biased region" description="Polar residues" evidence="1">
    <location>
        <begin position="889"/>
        <end position="914"/>
    </location>
</feature>
<feature type="compositionally biased region" description="Polar residues" evidence="1">
    <location>
        <begin position="993"/>
        <end position="1004"/>
    </location>
</feature>
<dbReference type="GeneID" id="103511998"/>
<feature type="compositionally biased region" description="Polar residues" evidence="1">
    <location>
        <begin position="742"/>
        <end position="764"/>
    </location>
</feature>
<feature type="compositionally biased region" description="Basic and acidic residues" evidence="1">
    <location>
        <begin position="200"/>
        <end position="210"/>
    </location>
</feature>
<feature type="region of interest" description="Disordered" evidence="1">
    <location>
        <begin position="685"/>
        <end position="765"/>
    </location>
</feature>
<dbReference type="STRING" id="121845.A0A3Q0IYS8"/>
<feature type="compositionally biased region" description="Basic and acidic residues" evidence="1">
    <location>
        <begin position="257"/>
        <end position="267"/>
    </location>
</feature>
<keyword evidence="2" id="KW-1185">Reference proteome</keyword>
<feature type="compositionally biased region" description="Basic and acidic residues" evidence="1">
    <location>
        <begin position="284"/>
        <end position="305"/>
    </location>
</feature>
<feature type="compositionally biased region" description="Low complexity" evidence="1">
    <location>
        <begin position="269"/>
        <end position="283"/>
    </location>
</feature>
<organism evidence="2 3">
    <name type="scientific">Diaphorina citri</name>
    <name type="common">Asian citrus psyllid</name>
    <dbReference type="NCBI Taxonomy" id="121845"/>
    <lineage>
        <taxon>Eukaryota</taxon>
        <taxon>Metazoa</taxon>
        <taxon>Ecdysozoa</taxon>
        <taxon>Arthropoda</taxon>
        <taxon>Hexapoda</taxon>
        <taxon>Insecta</taxon>
        <taxon>Pterygota</taxon>
        <taxon>Neoptera</taxon>
        <taxon>Paraneoptera</taxon>
        <taxon>Hemiptera</taxon>
        <taxon>Sternorrhyncha</taxon>
        <taxon>Psylloidea</taxon>
        <taxon>Psyllidae</taxon>
        <taxon>Diaphorininae</taxon>
        <taxon>Diaphorina</taxon>
    </lineage>
</organism>
<reference evidence="3" key="1">
    <citation type="submission" date="2025-08" db="UniProtKB">
        <authorList>
            <consortium name="RefSeq"/>
        </authorList>
    </citation>
    <scope>IDENTIFICATION</scope>
</reference>
<dbReference type="Proteomes" id="UP000079169">
    <property type="component" value="Unplaced"/>
</dbReference>
<dbReference type="KEGG" id="dci:103511998"/>
<feature type="compositionally biased region" description="Polar residues" evidence="1">
    <location>
        <begin position="715"/>
        <end position="727"/>
    </location>
</feature>
<evidence type="ECO:0000313" key="3">
    <source>
        <dbReference type="RefSeq" id="XP_026681397.1"/>
    </source>
</evidence>